<evidence type="ECO:0000313" key="3">
    <source>
        <dbReference type="Proteomes" id="UP000095287"/>
    </source>
</evidence>
<accession>A0A1I7YZ23</accession>
<dbReference type="AlphaFoldDB" id="A0A1I7YZ23"/>
<dbReference type="PANTHER" id="PTHR21096">
    <property type="entry name" value="PROTEIN FAM136A"/>
    <property type="match status" value="1"/>
</dbReference>
<dbReference type="Proteomes" id="UP000095287">
    <property type="component" value="Unplaced"/>
</dbReference>
<dbReference type="InterPro" id="IPR008560">
    <property type="entry name" value="DUF842_euk"/>
</dbReference>
<evidence type="ECO:0000256" key="1">
    <source>
        <dbReference type="ARBA" id="ARBA00009952"/>
    </source>
</evidence>
<feature type="compositionally biased region" description="Basic and acidic residues" evidence="2">
    <location>
        <begin position="48"/>
        <end position="65"/>
    </location>
</feature>
<feature type="region of interest" description="Disordered" evidence="2">
    <location>
        <begin position="38"/>
        <end position="65"/>
    </location>
</feature>
<comment type="similarity">
    <text evidence="1">Belongs to the FAM136 family.</text>
</comment>
<dbReference type="WBParaSite" id="L893_g20967.t1">
    <property type="protein sequence ID" value="L893_g20967.t1"/>
    <property type="gene ID" value="L893_g20967"/>
</dbReference>
<sequence>MALSPIRKRPLGTSQTCTQSAFPARLRGPDRWIGSQLAAQGTAPAPPRLHETSRTDRHDTRYRNPHNKRADCRLSLDLAAIPKASVLGFCGGVGGLEVGISETLVLFFRCFPLIVFRVSCLFSWPGLSNGVGLSLFRNRVCAEIGRWFTMDETQRRVKEAVDNMIDDVDKSHLRDLQKNMFSCSSKCCEDKKSSREVVEKCVDLCNSGMKKAQATLEQELGALQNQLSHCAMKCYDNLVREQGVEPNKFTDAQMLSFNEKLNKCVAICADDHIKLLPEIKKRFATLKF</sequence>
<dbReference type="GO" id="GO:0005737">
    <property type="term" value="C:cytoplasm"/>
    <property type="evidence" value="ECO:0007669"/>
    <property type="project" value="TreeGrafter"/>
</dbReference>
<reference evidence="4" key="1">
    <citation type="submission" date="2016-11" db="UniProtKB">
        <authorList>
            <consortium name="WormBaseParasite"/>
        </authorList>
    </citation>
    <scope>IDENTIFICATION</scope>
</reference>
<name>A0A1I7YZ23_9BILA</name>
<organism evidence="3 4">
    <name type="scientific">Steinernema glaseri</name>
    <dbReference type="NCBI Taxonomy" id="37863"/>
    <lineage>
        <taxon>Eukaryota</taxon>
        <taxon>Metazoa</taxon>
        <taxon>Ecdysozoa</taxon>
        <taxon>Nematoda</taxon>
        <taxon>Chromadorea</taxon>
        <taxon>Rhabditida</taxon>
        <taxon>Tylenchina</taxon>
        <taxon>Panagrolaimomorpha</taxon>
        <taxon>Strongyloidoidea</taxon>
        <taxon>Steinernematidae</taxon>
        <taxon>Steinernema</taxon>
    </lineage>
</organism>
<dbReference type="PANTHER" id="PTHR21096:SF0">
    <property type="entry name" value="PROTEIN FAM136A"/>
    <property type="match status" value="1"/>
</dbReference>
<evidence type="ECO:0000313" key="4">
    <source>
        <dbReference type="WBParaSite" id="L893_g20967.t1"/>
    </source>
</evidence>
<keyword evidence="3" id="KW-1185">Reference proteome</keyword>
<dbReference type="Pfam" id="PF05811">
    <property type="entry name" value="DUF842"/>
    <property type="match status" value="1"/>
</dbReference>
<proteinExistence type="inferred from homology"/>
<protein>
    <submittedName>
        <fullName evidence="4">Protein FAM136A</fullName>
    </submittedName>
</protein>
<evidence type="ECO:0000256" key="2">
    <source>
        <dbReference type="SAM" id="MobiDB-lite"/>
    </source>
</evidence>